<evidence type="ECO:0000313" key="2">
    <source>
        <dbReference type="Proteomes" id="UP001055811"/>
    </source>
</evidence>
<gene>
    <name evidence="1" type="ORF">L2E82_30171</name>
</gene>
<protein>
    <submittedName>
        <fullName evidence="1">Uncharacterized protein</fullName>
    </submittedName>
</protein>
<reference evidence="2" key="1">
    <citation type="journal article" date="2022" name="Mol. Ecol. Resour.">
        <title>The genomes of chicory, endive, great burdock and yacon provide insights into Asteraceae palaeo-polyploidization history and plant inulin production.</title>
        <authorList>
            <person name="Fan W."/>
            <person name="Wang S."/>
            <person name="Wang H."/>
            <person name="Wang A."/>
            <person name="Jiang F."/>
            <person name="Liu H."/>
            <person name="Zhao H."/>
            <person name="Xu D."/>
            <person name="Zhang Y."/>
        </authorList>
    </citation>
    <scope>NUCLEOTIDE SEQUENCE [LARGE SCALE GENOMIC DNA]</scope>
    <source>
        <strain evidence="2">cv. Punajuju</strain>
    </source>
</reference>
<reference evidence="1 2" key="2">
    <citation type="journal article" date="2022" name="Mol. Ecol. Resour.">
        <title>The genomes of chicory, endive, great burdock and yacon provide insights into Asteraceae paleo-polyploidization history and plant inulin production.</title>
        <authorList>
            <person name="Fan W."/>
            <person name="Wang S."/>
            <person name="Wang H."/>
            <person name="Wang A."/>
            <person name="Jiang F."/>
            <person name="Liu H."/>
            <person name="Zhao H."/>
            <person name="Xu D."/>
            <person name="Zhang Y."/>
        </authorList>
    </citation>
    <scope>NUCLEOTIDE SEQUENCE [LARGE SCALE GENOMIC DNA]</scope>
    <source>
        <strain evidence="2">cv. Punajuju</strain>
        <tissue evidence="1">Leaves</tissue>
    </source>
</reference>
<organism evidence="1 2">
    <name type="scientific">Cichorium intybus</name>
    <name type="common">Chicory</name>
    <dbReference type="NCBI Taxonomy" id="13427"/>
    <lineage>
        <taxon>Eukaryota</taxon>
        <taxon>Viridiplantae</taxon>
        <taxon>Streptophyta</taxon>
        <taxon>Embryophyta</taxon>
        <taxon>Tracheophyta</taxon>
        <taxon>Spermatophyta</taxon>
        <taxon>Magnoliopsida</taxon>
        <taxon>eudicotyledons</taxon>
        <taxon>Gunneridae</taxon>
        <taxon>Pentapetalae</taxon>
        <taxon>asterids</taxon>
        <taxon>campanulids</taxon>
        <taxon>Asterales</taxon>
        <taxon>Asteraceae</taxon>
        <taxon>Cichorioideae</taxon>
        <taxon>Cichorieae</taxon>
        <taxon>Cichoriinae</taxon>
        <taxon>Cichorium</taxon>
    </lineage>
</organism>
<evidence type="ECO:0000313" key="1">
    <source>
        <dbReference type="EMBL" id="KAI3739760.1"/>
    </source>
</evidence>
<accession>A0ACB9CZZ3</accession>
<comment type="caution">
    <text evidence="1">The sequence shown here is derived from an EMBL/GenBank/DDBJ whole genome shotgun (WGS) entry which is preliminary data.</text>
</comment>
<proteinExistence type="predicted"/>
<sequence length="147" mass="16796">MFADMSFDLENGFKSVEIQARRERSEIVKSHKLYKLEEGTSVCTHVHKIKSYIDRLDNLGVHFPKELATDVVLNSLPRSYRKFIMNYDKNHLHMTLIELHGMLKTAEASLKKSCSSSSTAPVLVIRHDDAKKKKLSHPRGNGRTMEG</sequence>
<dbReference type="Proteomes" id="UP001055811">
    <property type="component" value="Linkage Group LG05"/>
</dbReference>
<dbReference type="EMBL" id="CM042013">
    <property type="protein sequence ID" value="KAI3739760.1"/>
    <property type="molecule type" value="Genomic_DNA"/>
</dbReference>
<keyword evidence="2" id="KW-1185">Reference proteome</keyword>
<name>A0ACB9CZZ3_CICIN</name>